<keyword evidence="4" id="KW-1185">Reference proteome</keyword>
<dbReference type="SUPFAM" id="SSF55144">
    <property type="entry name" value="LigT-like"/>
    <property type="match status" value="1"/>
</dbReference>
<keyword evidence="1" id="KW-0732">Signal</keyword>
<dbReference type="InterPro" id="IPR054498">
    <property type="entry name" value="2H-SAK"/>
</dbReference>
<organism evidence="3 4">
    <name type="scientific">Boothiomyces macroporosus</name>
    <dbReference type="NCBI Taxonomy" id="261099"/>
    <lineage>
        <taxon>Eukaryota</taxon>
        <taxon>Fungi</taxon>
        <taxon>Fungi incertae sedis</taxon>
        <taxon>Chytridiomycota</taxon>
        <taxon>Chytridiomycota incertae sedis</taxon>
        <taxon>Chytridiomycetes</taxon>
        <taxon>Rhizophydiales</taxon>
        <taxon>Terramycetaceae</taxon>
        <taxon>Boothiomyces</taxon>
    </lineage>
</organism>
<accession>A0AAD5UA83</accession>
<dbReference type="Pfam" id="PF22547">
    <property type="entry name" value="2H-SAK"/>
    <property type="match status" value="1"/>
</dbReference>
<evidence type="ECO:0000259" key="2">
    <source>
        <dbReference type="Pfam" id="PF22547"/>
    </source>
</evidence>
<sequence>MKYTLATALAAVVSAQLTQTDYNFKTNPQIDAAILDSSNVPFSNHSASFPFGSYVIQNLNFTLVKPVFDYLNATIGGLKTRGEAHITVIQPPEFDDTLKGFLTMDQVNKIVLDNNLQSTPFKIVCLGHSSQIDDLAVGVRHNVYNLIVESTGLVQIRRKVYDAFVAAGGDPSNFNPDDFLPHITVGYDERDWFEADNVYKTKHTCIKDIDIIGGKNPSLTPLDEYVEAFPTKVAGTPFKISKKVLDASNVPFTAYNDTLVQTLDKSLLAPVFAQLSASVSGLKPVSSAVIPIFSSFEFIHGLNYVLSIDKINEIAKKMNIQSAKFEIACVAKQSGSTNTGKAPFGTPRHSVYDILVKSDDLHNIRKAVYDAYLAAGGPPSNFNPDDFLPFINVAFDSDLGDLLERDLVFKHYKTCIAPVELVDDSVPQPSGAVSTVPCTTTLVPQPKATGYANGYPAPTTTPYGSKPVYASAVSSSVSVLAAMAMVFAL</sequence>
<proteinExistence type="predicted"/>
<evidence type="ECO:0000256" key="1">
    <source>
        <dbReference type="SAM" id="SignalP"/>
    </source>
</evidence>
<evidence type="ECO:0000313" key="3">
    <source>
        <dbReference type="EMBL" id="KAJ3252202.1"/>
    </source>
</evidence>
<feature type="signal peptide" evidence="1">
    <location>
        <begin position="1"/>
        <end position="20"/>
    </location>
</feature>
<comment type="caution">
    <text evidence="3">The sequence shown here is derived from an EMBL/GenBank/DDBJ whole genome shotgun (WGS) entry which is preliminary data.</text>
</comment>
<dbReference type="EMBL" id="JADGKB010000150">
    <property type="protein sequence ID" value="KAJ3252202.1"/>
    <property type="molecule type" value="Genomic_DNA"/>
</dbReference>
<feature type="domain" description="Swiss Army Knife 2H phosphoesterase" evidence="2">
    <location>
        <begin position="55"/>
        <end position="193"/>
    </location>
</feature>
<protein>
    <recommendedName>
        <fullName evidence="2">Swiss Army Knife 2H phosphoesterase domain-containing protein</fullName>
    </recommendedName>
</protein>
<dbReference type="AlphaFoldDB" id="A0AAD5UA83"/>
<feature type="chain" id="PRO_5042293030" description="Swiss Army Knife 2H phosphoesterase domain-containing protein" evidence="1">
    <location>
        <begin position="21"/>
        <end position="489"/>
    </location>
</feature>
<dbReference type="Proteomes" id="UP001210925">
    <property type="component" value="Unassembled WGS sequence"/>
</dbReference>
<evidence type="ECO:0000313" key="4">
    <source>
        <dbReference type="Proteomes" id="UP001210925"/>
    </source>
</evidence>
<name>A0AAD5UA83_9FUNG</name>
<reference evidence="3" key="1">
    <citation type="submission" date="2020-05" db="EMBL/GenBank/DDBJ databases">
        <title>Phylogenomic resolution of chytrid fungi.</title>
        <authorList>
            <person name="Stajich J.E."/>
            <person name="Amses K."/>
            <person name="Simmons R."/>
            <person name="Seto K."/>
            <person name="Myers J."/>
            <person name="Bonds A."/>
            <person name="Quandt C.A."/>
            <person name="Barry K."/>
            <person name="Liu P."/>
            <person name="Grigoriev I."/>
            <person name="Longcore J.E."/>
            <person name="James T.Y."/>
        </authorList>
    </citation>
    <scope>NUCLEOTIDE SEQUENCE</scope>
    <source>
        <strain evidence="3">PLAUS21</strain>
    </source>
</reference>
<dbReference type="InterPro" id="IPR009097">
    <property type="entry name" value="Cyclic_Pdiesterase"/>
</dbReference>
<gene>
    <name evidence="3" type="ORF">HK103_001769</name>
</gene>